<gene>
    <name evidence="17" type="ORF">N7458_000105</name>
</gene>
<keyword evidence="9" id="KW-0067">ATP-binding</keyword>
<name>A0AAD6CFB2_9EURO</name>
<accession>A0AAD6CFB2</accession>
<dbReference type="GO" id="GO:0034045">
    <property type="term" value="C:phagophore assembly site membrane"/>
    <property type="evidence" value="ECO:0007669"/>
    <property type="project" value="UniProtKB-SubCell"/>
</dbReference>
<dbReference type="InterPro" id="IPR001680">
    <property type="entry name" value="WD40_rpt"/>
</dbReference>
<dbReference type="EC" id="2.7.11.1" evidence="2"/>
<dbReference type="CDD" id="cd14014">
    <property type="entry name" value="STKc_PknB_like"/>
    <property type="match status" value="1"/>
</dbReference>
<dbReference type="Pfam" id="PF00400">
    <property type="entry name" value="WD40"/>
    <property type="match status" value="3"/>
</dbReference>
<feature type="domain" description="Protein kinase" evidence="16">
    <location>
        <begin position="50"/>
        <end position="312"/>
    </location>
</feature>
<feature type="compositionally biased region" description="Basic and acidic residues" evidence="15">
    <location>
        <begin position="1"/>
        <end position="13"/>
    </location>
</feature>
<evidence type="ECO:0000256" key="14">
    <source>
        <dbReference type="PROSITE-ProRule" id="PRU00221"/>
    </source>
</evidence>
<feature type="repeat" description="WD" evidence="14">
    <location>
        <begin position="567"/>
        <end position="609"/>
    </location>
</feature>
<dbReference type="GO" id="GO:0010506">
    <property type="term" value="P:regulation of autophagy"/>
    <property type="evidence" value="ECO:0007669"/>
    <property type="project" value="InterPro"/>
</dbReference>
<evidence type="ECO:0000256" key="4">
    <source>
        <dbReference type="ARBA" id="ARBA00019599"/>
    </source>
</evidence>
<organism evidence="17 18">
    <name type="scientific">Penicillium daleae</name>
    <dbReference type="NCBI Taxonomy" id="63821"/>
    <lineage>
        <taxon>Eukaryota</taxon>
        <taxon>Fungi</taxon>
        <taxon>Dikarya</taxon>
        <taxon>Ascomycota</taxon>
        <taxon>Pezizomycotina</taxon>
        <taxon>Eurotiomycetes</taxon>
        <taxon>Eurotiomycetidae</taxon>
        <taxon>Eurotiales</taxon>
        <taxon>Aspergillaceae</taxon>
        <taxon>Penicillium</taxon>
    </lineage>
</organism>
<evidence type="ECO:0000256" key="5">
    <source>
        <dbReference type="ARBA" id="ARBA00022527"/>
    </source>
</evidence>
<dbReference type="Pfam" id="PF00069">
    <property type="entry name" value="Pkinase"/>
    <property type="match status" value="1"/>
</dbReference>
<evidence type="ECO:0000256" key="10">
    <source>
        <dbReference type="ARBA" id="ARBA00023006"/>
    </source>
</evidence>
<evidence type="ECO:0000256" key="13">
    <source>
        <dbReference type="ARBA" id="ARBA00048679"/>
    </source>
</evidence>
<dbReference type="EMBL" id="JAPVEA010000001">
    <property type="protein sequence ID" value="KAJ5464419.1"/>
    <property type="molecule type" value="Genomic_DNA"/>
</dbReference>
<evidence type="ECO:0000313" key="17">
    <source>
        <dbReference type="EMBL" id="KAJ5464419.1"/>
    </source>
</evidence>
<dbReference type="GO" id="GO:0004674">
    <property type="term" value="F:protein serine/threonine kinase activity"/>
    <property type="evidence" value="ECO:0007669"/>
    <property type="project" value="UniProtKB-KW"/>
</dbReference>
<evidence type="ECO:0000256" key="12">
    <source>
        <dbReference type="ARBA" id="ARBA00047899"/>
    </source>
</evidence>
<sequence length="814" mass="89775">MDELPDLVKDTRLPTDPFPSDTADPVETIHRFRETDRKSRTRVVARVEHWQRQEKVEEGGYGVIWLETCTQGGRDDVKVRVVKQIKLLEDLSYHAGELEALAKFTQRQYVHCFVELLGWFLRPGYLCIAMEYLEMGDLDAYLKTNPPIPEDETKEVARQILEGLEFMHGNGFAHRDMKPDNILIKTRPPDDEWWVKIADFGISMRYQKTAGAEVMGTPGYIAPELLNLCENGSLFAADMWAFGETIFRILTKRVAFSGETLPRYAKGEISFPVEKLHAVQVSQPGVDFIVSLMCPLPTDRVSVYMATKNPWIDPTPTGPQNSNTGLETLGDGDPPVEPTDKSDQRTPNGKYAHRASADLDLPGSESQDLNGGTPSSASAQLNIGKQLCRESQDIKNFERVSALTDVRTSAQPTGETHSLYVSVNTISSSASRGSYPRLTTGDKHKLSTSPMAPLRSPPLSAPGDPVTEPLTKPLNVDLQEQNPLPFFAYELQSVAFSPDGKFLASGSAGVVRIRDISTGAEIMSLTGHNGDVRALAFSPDGSRLATGCSDGTIRLWRTSKWEYIRTLSGHTGLIKTLLFSPENSSTLASASADGTVRVWHLSKMQAYIVRTDTAEHDYIALSFTCSGSAGYGDGSPGTYLLAACWRRIYHVTVDTGYSTSWETLADRLSGLCISPDQQLVAGVSHDDPGAISIMDIRPRNFQSRGETFFTLKCSAKLFQYEMQFSPNGRLLVARAQGPVTIVDEFPRHCLFVWDVATGQEVLRREFFAFSVPIFAFSPDGSLIAAPALSRGEFSAFPASNVVRIWKVAQVDASE</sequence>
<dbReference type="PROSITE" id="PS00108">
    <property type="entry name" value="PROTEIN_KINASE_ST"/>
    <property type="match status" value="1"/>
</dbReference>
<feature type="region of interest" description="Disordered" evidence="15">
    <location>
        <begin position="429"/>
        <end position="464"/>
    </location>
</feature>
<dbReference type="SMART" id="SM00220">
    <property type="entry name" value="S_TKc"/>
    <property type="match status" value="1"/>
</dbReference>
<dbReference type="SMART" id="SM00320">
    <property type="entry name" value="WD40"/>
    <property type="match status" value="3"/>
</dbReference>
<evidence type="ECO:0000313" key="18">
    <source>
        <dbReference type="Proteomes" id="UP001213681"/>
    </source>
</evidence>
<dbReference type="GO" id="GO:0000045">
    <property type="term" value="P:autophagosome assembly"/>
    <property type="evidence" value="ECO:0007669"/>
    <property type="project" value="TreeGrafter"/>
</dbReference>
<dbReference type="Proteomes" id="UP001213681">
    <property type="component" value="Unassembled WGS sequence"/>
</dbReference>
<dbReference type="GO" id="GO:0005829">
    <property type="term" value="C:cytosol"/>
    <property type="evidence" value="ECO:0007669"/>
    <property type="project" value="TreeGrafter"/>
</dbReference>
<dbReference type="InterPro" id="IPR045269">
    <property type="entry name" value="Atg1-like"/>
</dbReference>
<dbReference type="GO" id="GO:0005776">
    <property type="term" value="C:autophagosome"/>
    <property type="evidence" value="ECO:0007669"/>
    <property type="project" value="TreeGrafter"/>
</dbReference>
<dbReference type="PROSITE" id="PS50294">
    <property type="entry name" value="WD_REPEATS_REGION"/>
    <property type="match status" value="2"/>
</dbReference>
<reference evidence="17" key="1">
    <citation type="submission" date="2022-12" db="EMBL/GenBank/DDBJ databases">
        <authorList>
            <person name="Petersen C."/>
        </authorList>
    </citation>
    <scope>NUCLEOTIDE SEQUENCE</scope>
    <source>
        <strain evidence="17">IBT 16125</strain>
    </source>
</reference>
<keyword evidence="8" id="KW-0418">Kinase</keyword>
<feature type="repeat" description="WD" evidence="14">
    <location>
        <begin position="525"/>
        <end position="566"/>
    </location>
</feature>
<comment type="caution">
    <text evidence="17">The sequence shown here is derived from an EMBL/GenBank/DDBJ whole genome shotgun (WGS) entry which is preliminary data.</text>
</comment>
<feature type="region of interest" description="Disordered" evidence="15">
    <location>
        <begin position="359"/>
        <end position="378"/>
    </location>
</feature>
<evidence type="ECO:0000259" key="16">
    <source>
        <dbReference type="PROSITE" id="PS50011"/>
    </source>
</evidence>
<dbReference type="SUPFAM" id="SSF50978">
    <property type="entry name" value="WD40 repeat-like"/>
    <property type="match status" value="1"/>
</dbReference>
<evidence type="ECO:0000256" key="2">
    <source>
        <dbReference type="ARBA" id="ARBA00012513"/>
    </source>
</evidence>
<keyword evidence="7" id="KW-0547">Nucleotide-binding</keyword>
<evidence type="ECO:0000256" key="6">
    <source>
        <dbReference type="ARBA" id="ARBA00022679"/>
    </source>
</evidence>
<dbReference type="PANTHER" id="PTHR24348">
    <property type="entry name" value="SERINE/THREONINE-PROTEIN KINASE UNC-51-RELATED"/>
    <property type="match status" value="1"/>
</dbReference>
<proteinExistence type="predicted"/>
<keyword evidence="10" id="KW-0072">Autophagy</keyword>
<protein>
    <recommendedName>
        <fullName evidence="3">Serine/threonine-protein kinase ATG1</fullName>
        <ecNumber evidence="2">2.7.11.1</ecNumber>
    </recommendedName>
    <alternativeName>
        <fullName evidence="11">Autophagy-related protein 1</fullName>
    </alternativeName>
    <alternativeName>
        <fullName evidence="4">Serine/threonine-protein kinase atg1</fullName>
    </alternativeName>
</protein>
<dbReference type="RefSeq" id="XP_056771266.1">
    <property type="nucleotide sequence ID" value="XM_056903499.1"/>
</dbReference>
<feature type="compositionally biased region" description="Polar residues" evidence="15">
    <location>
        <begin position="364"/>
        <end position="378"/>
    </location>
</feature>
<keyword evidence="18" id="KW-1185">Reference proteome</keyword>
<dbReference type="InterPro" id="IPR036322">
    <property type="entry name" value="WD40_repeat_dom_sf"/>
</dbReference>
<keyword evidence="14" id="KW-0853">WD repeat</keyword>
<dbReference type="Gene3D" id="2.130.10.10">
    <property type="entry name" value="YVTN repeat-like/Quinoprotein amine dehydrogenase"/>
    <property type="match status" value="2"/>
</dbReference>
<dbReference type="PROSITE" id="PS50011">
    <property type="entry name" value="PROTEIN_KINASE_DOM"/>
    <property type="match status" value="1"/>
</dbReference>
<dbReference type="GeneID" id="81593742"/>
<dbReference type="InterPro" id="IPR000719">
    <property type="entry name" value="Prot_kinase_dom"/>
</dbReference>
<keyword evidence="5" id="KW-0723">Serine/threonine-protein kinase</keyword>
<evidence type="ECO:0000256" key="15">
    <source>
        <dbReference type="SAM" id="MobiDB-lite"/>
    </source>
</evidence>
<reference evidence="17" key="2">
    <citation type="journal article" date="2023" name="IMA Fungus">
        <title>Comparative genomic study of the Penicillium genus elucidates a diverse pangenome and 15 lateral gene transfer events.</title>
        <authorList>
            <person name="Petersen C."/>
            <person name="Sorensen T."/>
            <person name="Nielsen M.R."/>
            <person name="Sondergaard T.E."/>
            <person name="Sorensen J.L."/>
            <person name="Fitzpatrick D.A."/>
            <person name="Frisvad J.C."/>
            <person name="Nielsen K.L."/>
        </authorList>
    </citation>
    <scope>NUCLEOTIDE SEQUENCE</scope>
    <source>
        <strain evidence="17">IBT 16125</strain>
    </source>
</reference>
<keyword evidence="6" id="KW-0808">Transferase</keyword>
<comment type="catalytic activity">
    <reaction evidence="12">
        <text>L-threonyl-[protein] + ATP = O-phospho-L-threonyl-[protein] + ADP + H(+)</text>
        <dbReference type="Rhea" id="RHEA:46608"/>
        <dbReference type="Rhea" id="RHEA-COMP:11060"/>
        <dbReference type="Rhea" id="RHEA-COMP:11605"/>
        <dbReference type="ChEBI" id="CHEBI:15378"/>
        <dbReference type="ChEBI" id="CHEBI:30013"/>
        <dbReference type="ChEBI" id="CHEBI:30616"/>
        <dbReference type="ChEBI" id="CHEBI:61977"/>
        <dbReference type="ChEBI" id="CHEBI:456216"/>
        <dbReference type="EC" id="2.7.11.1"/>
    </reaction>
</comment>
<comment type="catalytic activity">
    <reaction evidence="13">
        <text>L-seryl-[protein] + ATP = O-phospho-L-seryl-[protein] + ADP + H(+)</text>
        <dbReference type="Rhea" id="RHEA:17989"/>
        <dbReference type="Rhea" id="RHEA-COMP:9863"/>
        <dbReference type="Rhea" id="RHEA-COMP:11604"/>
        <dbReference type="ChEBI" id="CHEBI:15378"/>
        <dbReference type="ChEBI" id="CHEBI:29999"/>
        <dbReference type="ChEBI" id="CHEBI:30616"/>
        <dbReference type="ChEBI" id="CHEBI:83421"/>
        <dbReference type="ChEBI" id="CHEBI:456216"/>
        <dbReference type="EC" id="2.7.11.1"/>
    </reaction>
</comment>
<dbReference type="AlphaFoldDB" id="A0AAD6CFB2"/>
<evidence type="ECO:0000256" key="1">
    <source>
        <dbReference type="ARBA" id="ARBA00004623"/>
    </source>
</evidence>
<dbReference type="Gene3D" id="1.10.510.10">
    <property type="entry name" value="Transferase(Phosphotransferase) domain 1"/>
    <property type="match status" value="1"/>
</dbReference>
<evidence type="ECO:0000256" key="7">
    <source>
        <dbReference type="ARBA" id="ARBA00022741"/>
    </source>
</evidence>
<dbReference type="InterPro" id="IPR008271">
    <property type="entry name" value="Ser/Thr_kinase_AS"/>
</dbReference>
<dbReference type="SUPFAM" id="SSF56112">
    <property type="entry name" value="Protein kinase-like (PK-like)"/>
    <property type="match status" value="1"/>
</dbReference>
<dbReference type="PROSITE" id="PS50082">
    <property type="entry name" value="WD_REPEATS_2"/>
    <property type="match status" value="2"/>
</dbReference>
<dbReference type="InterPro" id="IPR015943">
    <property type="entry name" value="WD40/YVTN_repeat-like_dom_sf"/>
</dbReference>
<dbReference type="PANTHER" id="PTHR24348:SF22">
    <property type="entry name" value="NON-SPECIFIC SERINE_THREONINE PROTEIN KINASE"/>
    <property type="match status" value="1"/>
</dbReference>
<feature type="region of interest" description="Disordered" evidence="15">
    <location>
        <begin position="1"/>
        <end position="24"/>
    </location>
</feature>
<evidence type="ECO:0000256" key="9">
    <source>
        <dbReference type="ARBA" id="ARBA00022840"/>
    </source>
</evidence>
<feature type="region of interest" description="Disordered" evidence="15">
    <location>
        <begin position="310"/>
        <end position="350"/>
    </location>
</feature>
<evidence type="ECO:0000256" key="8">
    <source>
        <dbReference type="ARBA" id="ARBA00022777"/>
    </source>
</evidence>
<comment type="subcellular location">
    <subcellularLocation>
        <location evidence="1">Preautophagosomal structure membrane</location>
        <topology evidence="1">Peripheral membrane protein</topology>
    </subcellularLocation>
</comment>
<evidence type="ECO:0000256" key="3">
    <source>
        <dbReference type="ARBA" id="ARBA00018572"/>
    </source>
</evidence>
<evidence type="ECO:0000256" key="11">
    <source>
        <dbReference type="ARBA" id="ARBA00030237"/>
    </source>
</evidence>
<dbReference type="GO" id="GO:0005524">
    <property type="term" value="F:ATP binding"/>
    <property type="evidence" value="ECO:0007669"/>
    <property type="project" value="UniProtKB-KW"/>
</dbReference>
<dbReference type="InterPro" id="IPR011009">
    <property type="entry name" value="Kinase-like_dom_sf"/>
</dbReference>